<reference evidence="2" key="1">
    <citation type="submission" date="2017-01" db="EMBL/GenBank/DDBJ databases">
        <authorList>
            <person name="Varghese N."/>
            <person name="Submissions S."/>
        </authorList>
    </citation>
    <scope>NUCLEOTIDE SEQUENCE [LARGE SCALE GENOMIC DNA]</scope>
    <source>
        <strain evidence="2">type strain: HArc-</strain>
    </source>
</reference>
<dbReference type="EMBL" id="FTNR01000006">
    <property type="protein sequence ID" value="SIR96821.1"/>
    <property type="molecule type" value="Genomic_DNA"/>
</dbReference>
<evidence type="ECO:0000313" key="2">
    <source>
        <dbReference type="Proteomes" id="UP000185936"/>
    </source>
</evidence>
<organism evidence="1 2">
    <name type="scientific">Natronorubrum thiooxidans</name>
    <dbReference type="NCBI Taxonomy" id="308853"/>
    <lineage>
        <taxon>Archaea</taxon>
        <taxon>Methanobacteriati</taxon>
        <taxon>Methanobacteriota</taxon>
        <taxon>Stenosarchaea group</taxon>
        <taxon>Halobacteria</taxon>
        <taxon>Halobacteriales</taxon>
        <taxon>Natrialbaceae</taxon>
        <taxon>Natronorubrum</taxon>
    </lineage>
</organism>
<keyword evidence="2" id="KW-1185">Reference proteome</keyword>
<accession>A0A1N7F8Z2</accession>
<name>A0A1N7F8Z2_9EURY</name>
<evidence type="ECO:0000313" key="1">
    <source>
        <dbReference type="EMBL" id="SIR96821.1"/>
    </source>
</evidence>
<dbReference type="OrthoDB" id="155527at2157"/>
<dbReference type="Proteomes" id="UP000185936">
    <property type="component" value="Unassembled WGS sequence"/>
</dbReference>
<protein>
    <submittedName>
        <fullName evidence="1">Uncharacterized protein</fullName>
    </submittedName>
</protein>
<dbReference type="AlphaFoldDB" id="A0A1N7F8Z2"/>
<dbReference type="RefSeq" id="WP_076609191.1">
    <property type="nucleotide sequence ID" value="NZ_FTNR01000006.1"/>
</dbReference>
<gene>
    <name evidence="1" type="ORF">SAMN05421752_10694</name>
</gene>
<proteinExistence type="predicted"/>
<sequence>MRYLKRLWKRHVTGQPDRYQAYISLPTRDDRSAFGEVHGCIEDLEHVFEGRLDVYARVRGIAVATDPVPADQFDRDAFEAALERLEDCYAETHALTRLEKWRPSDNRSVKSFVVVPVKPLFPRDRTDDASRVESAAE</sequence>